<comment type="caution">
    <text evidence="2">The sequence shown here is derived from an EMBL/GenBank/DDBJ whole genome shotgun (WGS) entry which is preliminary data.</text>
</comment>
<dbReference type="InterPro" id="IPR038947">
    <property type="entry name" value="At3g27210-like"/>
</dbReference>
<keyword evidence="3" id="KW-1185">Reference proteome</keyword>
<dbReference type="PANTHER" id="PTHR34280">
    <property type="entry name" value="OS01G0920100 PROTEIN"/>
    <property type="match status" value="1"/>
</dbReference>
<feature type="region of interest" description="Disordered" evidence="1">
    <location>
        <begin position="86"/>
        <end position="237"/>
    </location>
</feature>
<accession>A0A835DE85</accession>
<gene>
    <name evidence="2" type="ORF">HHK36_015802</name>
</gene>
<dbReference type="Proteomes" id="UP000655225">
    <property type="component" value="Unassembled WGS sequence"/>
</dbReference>
<organism evidence="2 3">
    <name type="scientific">Tetracentron sinense</name>
    <name type="common">Spur-leaf</name>
    <dbReference type="NCBI Taxonomy" id="13715"/>
    <lineage>
        <taxon>Eukaryota</taxon>
        <taxon>Viridiplantae</taxon>
        <taxon>Streptophyta</taxon>
        <taxon>Embryophyta</taxon>
        <taxon>Tracheophyta</taxon>
        <taxon>Spermatophyta</taxon>
        <taxon>Magnoliopsida</taxon>
        <taxon>Trochodendrales</taxon>
        <taxon>Trochodendraceae</taxon>
        <taxon>Tetracentron</taxon>
    </lineage>
</organism>
<proteinExistence type="predicted"/>
<evidence type="ECO:0000313" key="2">
    <source>
        <dbReference type="EMBL" id="KAF8399931.1"/>
    </source>
</evidence>
<reference evidence="2 3" key="1">
    <citation type="submission" date="2020-04" db="EMBL/GenBank/DDBJ databases">
        <title>Plant Genome Project.</title>
        <authorList>
            <person name="Zhang R.-G."/>
        </authorList>
    </citation>
    <scope>NUCLEOTIDE SEQUENCE [LARGE SCALE GENOMIC DNA]</scope>
    <source>
        <strain evidence="2">YNK0</strain>
        <tissue evidence="2">Leaf</tissue>
    </source>
</reference>
<feature type="compositionally biased region" description="Polar residues" evidence="1">
    <location>
        <begin position="86"/>
        <end position="106"/>
    </location>
</feature>
<dbReference type="EMBL" id="JABCRI010000010">
    <property type="protein sequence ID" value="KAF8399931.1"/>
    <property type="molecule type" value="Genomic_DNA"/>
</dbReference>
<dbReference type="AlphaFoldDB" id="A0A835DE85"/>
<dbReference type="OMA" id="WQHHRCL"/>
<evidence type="ECO:0000256" key="1">
    <source>
        <dbReference type="SAM" id="MobiDB-lite"/>
    </source>
</evidence>
<protein>
    <submittedName>
        <fullName evidence="2">Uncharacterized protein</fullName>
    </submittedName>
</protein>
<feature type="compositionally biased region" description="Polar residues" evidence="1">
    <location>
        <begin position="172"/>
        <end position="194"/>
    </location>
</feature>
<sequence>MGSCVSVHKNPLSIASKTDKLLIQEKPVNGENPITEFGFKSQSSPTRPVTNFRDFGSKEENFFDSHPWLESDCEDDFFSVNGDFTPSRGSTSIDQSNFIGTPQRSKSPFMDRASDSIPEPSPTDKKKKLADLFRESFGGDQGDDENIAGTQNIANGKLEPKPTILDHPPKSINGTPNVSGVSTVSSSERTSNGESKSEKDKMSRAAQCCLPSLVPSLSFNERKKRLTPARNGGDNQS</sequence>
<dbReference type="PANTHER" id="PTHR34280:SF2">
    <property type="entry name" value="OS01G0920100 PROTEIN"/>
    <property type="match status" value="1"/>
</dbReference>
<evidence type="ECO:0000313" key="3">
    <source>
        <dbReference type="Proteomes" id="UP000655225"/>
    </source>
</evidence>
<dbReference type="OrthoDB" id="1925325at2759"/>
<name>A0A835DE85_TETSI</name>